<dbReference type="STRING" id="946077.W5A_00200"/>
<dbReference type="Proteomes" id="UP000005938">
    <property type="component" value="Unassembled WGS sequence"/>
</dbReference>
<feature type="domain" description="FecR protein" evidence="2">
    <location>
        <begin position="161"/>
        <end position="257"/>
    </location>
</feature>
<dbReference type="Gene3D" id="3.55.50.30">
    <property type="match status" value="1"/>
</dbReference>
<evidence type="ECO:0000313" key="5">
    <source>
        <dbReference type="Proteomes" id="UP000005938"/>
    </source>
</evidence>
<dbReference type="InterPro" id="IPR032508">
    <property type="entry name" value="FecR_C"/>
</dbReference>
<dbReference type="AlphaFoldDB" id="I0WJ31"/>
<keyword evidence="1" id="KW-0472">Membrane</keyword>
<gene>
    <name evidence="4" type="ORF">W5A_00200</name>
</gene>
<feature type="domain" description="Protein FecR C-terminal" evidence="3">
    <location>
        <begin position="302"/>
        <end position="367"/>
    </location>
</feature>
<keyword evidence="1" id="KW-0812">Transmembrane</keyword>
<name>I0WJ31_9FLAO</name>
<accession>I0WJ31</accession>
<evidence type="ECO:0000313" key="4">
    <source>
        <dbReference type="EMBL" id="EID76397.1"/>
    </source>
</evidence>
<dbReference type="RefSeq" id="WP_008236160.1">
    <property type="nucleotide sequence ID" value="NZ_AJJU01000002.1"/>
</dbReference>
<evidence type="ECO:0000259" key="3">
    <source>
        <dbReference type="Pfam" id="PF16344"/>
    </source>
</evidence>
<proteinExistence type="predicted"/>
<dbReference type="PIRSF" id="PIRSF018266">
    <property type="entry name" value="FecR"/>
    <property type="match status" value="1"/>
</dbReference>
<comment type="caution">
    <text evidence="4">The sequence shown here is derived from an EMBL/GenBank/DDBJ whole genome shotgun (WGS) entry which is preliminary data.</text>
</comment>
<organism evidence="4 5">
    <name type="scientific">Imtechella halotolerans K1</name>
    <dbReference type="NCBI Taxonomy" id="946077"/>
    <lineage>
        <taxon>Bacteria</taxon>
        <taxon>Pseudomonadati</taxon>
        <taxon>Bacteroidota</taxon>
        <taxon>Flavobacteriia</taxon>
        <taxon>Flavobacteriales</taxon>
        <taxon>Flavobacteriaceae</taxon>
        <taxon>Imtechella</taxon>
    </lineage>
</organism>
<dbReference type="OrthoDB" id="704021at2"/>
<dbReference type="eggNOG" id="COG3712">
    <property type="taxonomic scope" value="Bacteria"/>
</dbReference>
<evidence type="ECO:0000256" key="1">
    <source>
        <dbReference type="SAM" id="Phobius"/>
    </source>
</evidence>
<dbReference type="Gene3D" id="2.60.120.1440">
    <property type="match status" value="1"/>
</dbReference>
<feature type="transmembrane region" description="Helical" evidence="1">
    <location>
        <begin position="84"/>
        <end position="102"/>
    </location>
</feature>
<reference evidence="4 5" key="1">
    <citation type="journal article" date="2012" name="J. Bacteriol.">
        <title>Genome Sequence of the Halotolerant Bacterium Imtechella halotolerans K1T.</title>
        <authorList>
            <person name="Kumar S."/>
            <person name="Vikram S."/>
            <person name="Subramanian S."/>
            <person name="Raghava G.P."/>
            <person name="Pinnaka A.K."/>
        </authorList>
    </citation>
    <scope>NUCLEOTIDE SEQUENCE [LARGE SCALE GENOMIC DNA]</scope>
    <source>
        <strain evidence="4 5">K1</strain>
    </source>
</reference>
<dbReference type="Pfam" id="PF04773">
    <property type="entry name" value="FecR"/>
    <property type="match status" value="1"/>
</dbReference>
<dbReference type="InterPro" id="IPR006860">
    <property type="entry name" value="FecR"/>
</dbReference>
<sequence>MKKEIEYLIEKLTKGMGSEEDINKLISYLKSGDYSEIEKELKEEWEKDFHRIYNTTQKEVTLRKIQKSIRKEKRGRMFRRIHTVSRYAAVFVGIVVVSVWVYKYQLQPTIPLDKITIEQNDGTILIIEDNDTSKPLLSSDLKRDLIAPGDRTKASDVEYNTLRIPNGKKLHLQLSDSTIVILNSGSHFKFPVEFVPNEKRQVYLDGEAYFKVTHNPRNPFVVRGNSTETEVLGTEFNVSTYSDQETENIVLVEGKVKVYDTQGNAPLELDPGQLASLVKNSSTIQKSDVDVFNYVAWTYGILVFSNESFGQLIPKLERFYGVEISMNNPELKTKRFTGRFEYETVEELLSTFQKTTRFSFTKTNYKISINP</sequence>
<keyword evidence="5" id="KW-1185">Reference proteome</keyword>
<dbReference type="PANTHER" id="PTHR30273:SF2">
    <property type="entry name" value="PROTEIN FECR"/>
    <property type="match status" value="1"/>
</dbReference>
<dbReference type="Pfam" id="PF16344">
    <property type="entry name" value="FecR_C"/>
    <property type="match status" value="1"/>
</dbReference>
<dbReference type="InterPro" id="IPR012373">
    <property type="entry name" value="Ferrdict_sens_TM"/>
</dbReference>
<dbReference type="EMBL" id="AJJU01000002">
    <property type="protein sequence ID" value="EID76397.1"/>
    <property type="molecule type" value="Genomic_DNA"/>
</dbReference>
<dbReference type="GO" id="GO:0016989">
    <property type="term" value="F:sigma factor antagonist activity"/>
    <property type="evidence" value="ECO:0007669"/>
    <property type="project" value="TreeGrafter"/>
</dbReference>
<dbReference type="PANTHER" id="PTHR30273">
    <property type="entry name" value="PERIPLASMIC SIGNAL SENSOR AND SIGMA FACTOR ACTIVATOR FECR-RELATED"/>
    <property type="match status" value="1"/>
</dbReference>
<evidence type="ECO:0000259" key="2">
    <source>
        <dbReference type="Pfam" id="PF04773"/>
    </source>
</evidence>
<protein>
    <submittedName>
        <fullName evidence="4">Anti-sigma factor</fullName>
    </submittedName>
</protein>
<keyword evidence="1" id="KW-1133">Transmembrane helix</keyword>